<feature type="domain" description="GIY-YIG" evidence="2">
    <location>
        <begin position="1"/>
        <end position="78"/>
    </location>
</feature>
<dbReference type="InterPro" id="IPR050190">
    <property type="entry name" value="UPF0213_domain"/>
</dbReference>
<dbReference type="InterPro" id="IPR000305">
    <property type="entry name" value="GIY-YIG_endonuc"/>
</dbReference>
<dbReference type="EMBL" id="MGAC01000045">
    <property type="protein sequence ID" value="OGK37230.1"/>
    <property type="molecule type" value="Genomic_DNA"/>
</dbReference>
<dbReference type="PROSITE" id="PS50164">
    <property type="entry name" value="GIY_YIG"/>
    <property type="match status" value="1"/>
</dbReference>
<evidence type="ECO:0000259" key="2">
    <source>
        <dbReference type="PROSITE" id="PS50164"/>
    </source>
</evidence>
<sequence length="82" mass="9795">MYTVYVICSKKTKKYYTGYTADIEKRLKAHNSGKNRSTRVGKPWILSYCEYYELKEDAWNRERQLKKYKTGEAFKKLIGRVA</sequence>
<dbReference type="Gene3D" id="3.40.1440.10">
    <property type="entry name" value="GIY-YIG endonuclease"/>
    <property type="match status" value="1"/>
</dbReference>
<comment type="caution">
    <text evidence="3">The sequence shown here is derived from an EMBL/GenBank/DDBJ whole genome shotgun (WGS) entry which is preliminary data.</text>
</comment>
<dbReference type="PANTHER" id="PTHR34477:SF1">
    <property type="entry name" value="UPF0213 PROTEIN YHBQ"/>
    <property type="match status" value="1"/>
</dbReference>
<protein>
    <recommendedName>
        <fullName evidence="2">GIY-YIG domain-containing protein</fullName>
    </recommendedName>
</protein>
<gene>
    <name evidence="3" type="ORF">A3F03_04650</name>
</gene>
<evidence type="ECO:0000313" key="4">
    <source>
        <dbReference type="Proteomes" id="UP000176803"/>
    </source>
</evidence>
<comment type="similarity">
    <text evidence="1">Belongs to the UPF0213 family.</text>
</comment>
<evidence type="ECO:0000313" key="3">
    <source>
        <dbReference type="EMBL" id="OGK37230.1"/>
    </source>
</evidence>
<dbReference type="PANTHER" id="PTHR34477">
    <property type="entry name" value="UPF0213 PROTEIN YHBQ"/>
    <property type="match status" value="1"/>
</dbReference>
<dbReference type="Pfam" id="PF01541">
    <property type="entry name" value="GIY-YIG"/>
    <property type="match status" value="1"/>
</dbReference>
<name>A0A1F7I1I6_9BACT</name>
<dbReference type="Proteomes" id="UP000176803">
    <property type="component" value="Unassembled WGS sequence"/>
</dbReference>
<proteinExistence type="inferred from homology"/>
<accession>A0A1F7I1I6</accession>
<dbReference type="AlphaFoldDB" id="A0A1F7I1I6"/>
<dbReference type="SUPFAM" id="SSF82771">
    <property type="entry name" value="GIY-YIG endonuclease"/>
    <property type="match status" value="1"/>
</dbReference>
<reference evidence="3 4" key="1">
    <citation type="journal article" date="2016" name="Nat. Commun.">
        <title>Thousands of microbial genomes shed light on interconnected biogeochemical processes in an aquifer system.</title>
        <authorList>
            <person name="Anantharaman K."/>
            <person name="Brown C.T."/>
            <person name="Hug L.A."/>
            <person name="Sharon I."/>
            <person name="Castelle C.J."/>
            <person name="Probst A.J."/>
            <person name="Thomas B.C."/>
            <person name="Singh A."/>
            <person name="Wilkins M.J."/>
            <person name="Karaoz U."/>
            <person name="Brodie E.L."/>
            <person name="Williams K.H."/>
            <person name="Hubbard S.S."/>
            <person name="Banfield J.F."/>
        </authorList>
    </citation>
    <scope>NUCLEOTIDE SEQUENCE [LARGE SCALE GENOMIC DNA]</scope>
</reference>
<dbReference type="InterPro" id="IPR035901">
    <property type="entry name" value="GIY-YIG_endonuc_sf"/>
</dbReference>
<organism evidence="3 4">
    <name type="scientific">Candidatus Roizmanbacteria bacterium RIFCSPHIGHO2_12_FULL_41_11</name>
    <dbReference type="NCBI Taxonomy" id="1802052"/>
    <lineage>
        <taxon>Bacteria</taxon>
        <taxon>Candidatus Roizmaniibacteriota</taxon>
    </lineage>
</organism>
<evidence type="ECO:0000256" key="1">
    <source>
        <dbReference type="ARBA" id="ARBA00007435"/>
    </source>
</evidence>